<dbReference type="InParanoid" id="A0A059C7H2"/>
<organism evidence="1">
    <name type="scientific">Eucalyptus grandis</name>
    <name type="common">Flooded gum</name>
    <dbReference type="NCBI Taxonomy" id="71139"/>
    <lineage>
        <taxon>Eukaryota</taxon>
        <taxon>Viridiplantae</taxon>
        <taxon>Streptophyta</taxon>
        <taxon>Embryophyta</taxon>
        <taxon>Tracheophyta</taxon>
        <taxon>Spermatophyta</taxon>
        <taxon>Magnoliopsida</taxon>
        <taxon>eudicotyledons</taxon>
        <taxon>Gunneridae</taxon>
        <taxon>Pentapetalae</taxon>
        <taxon>rosids</taxon>
        <taxon>malvids</taxon>
        <taxon>Myrtales</taxon>
        <taxon>Myrtaceae</taxon>
        <taxon>Myrtoideae</taxon>
        <taxon>Eucalypteae</taxon>
        <taxon>Eucalyptus</taxon>
    </lineage>
</organism>
<protein>
    <submittedName>
        <fullName evidence="1">Uncharacterized protein</fullName>
    </submittedName>
</protein>
<proteinExistence type="predicted"/>
<accession>A0A059C7H2</accession>
<dbReference type="EMBL" id="KK198757">
    <property type="protein sequence ID" value="KCW74302.1"/>
    <property type="molecule type" value="Genomic_DNA"/>
</dbReference>
<dbReference type="Gramene" id="KCW74302">
    <property type="protein sequence ID" value="KCW74302"/>
    <property type="gene ID" value="EUGRSUZ_E02961"/>
</dbReference>
<evidence type="ECO:0000313" key="1">
    <source>
        <dbReference type="EMBL" id="KCW74302.1"/>
    </source>
</evidence>
<dbReference type="AlphaFoldDB" id="A0A059C7H2"/>
<reference evidence="1" key="1">
    <citation type="submission" date="2013-07" db="EMBL/GenBank/DDBJ databases">
        <title>The genome of Eucalyptus grandis.</title>
        <authorList>
            <person name="Schmutz J."/>
            <person name="Hayes R."/>
            <person name="Myburg A."/>
            <person name="Tuskan G."/>
            <person name="Grattapaglia D."/>
            <person name="Rokhsar D.S."/>
        </authorList>
    </citation>
    <scope>NUCLEOTIDE SEQUENCE</scope>
    <source>
        <tissue evidence="1">Leaf extractions</tissue>
    </source>
</reference>
<gene>
    <name evidence="1" type="ORF">EUGRSUZ_E02961</name>
</gene>
<sequence>MPSRTRISSQQSNAVLTPSLNFPLLVQLDRSLKVIEPKVPMPLSRITERSPAKRGSTSQEWHLPLLPLHFIVYEELFRPIFTSFFIKVTSNNRHNQLQH</sequence>
<name>A0A059C7H2_EUCGR</name>